<protein>
    <submittedName>
        <fullName evidence="3">Sulfakinin</fullName>
    </submittedName>
</protein>
<dbReference type="AlphaFoldDB" id="A0A7E4UQX9"/>
<keyword evidence="1" id="KW-0732">Signal</keyword>
<feature type="chain" id="PRO_5028958400" evidence="1">
    <location>
        <begin position="19"/>
        <end position="88"/>
    </location>
</feature>
<feature type="signal peptide" evidence="1">
    <location>
        <begin position="1"/>
        <end position="18"/>
    </location>
</feature>
<sequence length="88" mass="10544">MKLLPLLLLACLIAMAAGRHRRHHRALAPRYDDYYDDDDYDRQDDYGRRSRHYRDDARFEDRFDWKPLANIGLNAVQQVGQHFINQGR</sequence>
<keyword evidence="2" id="KW-1185">Reference proteome</keyword>
<reference evidence="3" key="2">
    <citation type="submission" date="2020-10" db="UniProtKB">
        <authorList>
            <consortium name="WormBaseParasite"/>
        </authorList>
    </citation>
    <scope>IDENTIFICATION</scope>
</reference>
<dbReference type="Proteomes" id="UP000492821">
    <property type="component" value="Unassembled WGS sequence"/>
</dbReference>
<name>A0A7E4UQX9_PANRE</name>
<evidence type="ECO:0000256" key="1">
    <source>
        <dbReference type="SAM" id="SignalP"/>
    </source>
</evidence>
<evidence type="ECO:0000313" key="2">
    <source>
        <dbReference type="Proteomes" id="UP000492821"/>
    </source>
</evidence>
<organism evidence="2 3">
    <name type="scientific">Panagrellus redivivus</name>
    <name type="common">Microworm</name>
    <dbReference type="NCBI Taxonomy" id="6233"/>
    <lineage>
        <taxon>Eukaryota</taxon>
        <taxon>Metazoa</taxon>
        <taxon>Ecdysozoa</taxon>
        <taxon>Nematoda</taxon>
        <taxon>Chromadorea</taxon>
        <taxon>Rhabditida</taxon>
        <taxon>Tylenchina</taxon>
        <taxon>Panagrolaimomorpha</taxon>
        <taxon>Panagrolaimoidea</taxon>
        <taxon>Panagrolaimidae</taxon>
        <taxon>Panagrellus</taxon>
    </lineage>
</organism>
<proteinExistence type="predicted"/>
<accession>A0A7E4UQX9</accession>
<evidence type="ECO:0000313" key="3">
    <source>
        <dbReference type="WBParaSite" id="Pan_g11760.t1"/>
    </source>
</evidence>
<dbReference type="WBParaSite" id="Pan_g11760.t1">
    <property type="protein sequence ID" value="Pan_g11760.t1"/>
    <property type="gene ID" value="Pan_g11760"/>
</dbReference>
<reference evidence="2" key="1">
    <citation type="journal article" date="2013" name="Genetics">
        <title>The draft genome and transcriptome of Panagrellus redivivus are shaped by the harsh demands of a free-living lifestyle.</title>
        <authorList>
            <person name="Srinivasan J."/>
            <person name="Dillman A.R."/>
            <person name="Macchietto M.G."/>
            <person name="Heikkinen L."/>
            <person name="Lakso M."/>
            <person name="Fracchia K.M."/>
            <person name="Antoshechkin I."/>
            <person name="Mortazavi A."/>
            <person name="Wong G."/>
            <person name="Sternberg P.W."/>
        </authorList>
    </citation>
    <scope>NUCLEOTIDE SEQUENCE [LARGE SCALE GENOMIC DNA]</scope>
    <source>
        <strain evidence="2">MT8872</strain>
    </source>
</reference>